<sequence length="289" mass="34203">MMTSTPATRLHKDKSKQWHDVLSELYDKFQQHGQRAVDTFDEEDVHQARVNCRKLMTLLRILDPNDTTELLPLFKKAQKRLGKVRDEDVLIDAFKDRRKQAKKLDQDQLAKLLKAVIEEQKEHRRLYRKKLVSKLPKLQGKKLQKKWEPFLEQQLSELVATSDVNRLMRELEISYEQKKKHYRQIAKEQGLEADDTLTALHKVRIAAKELRYTAEAAGFALNAKFREHEQVYKGIQKELGHINDRHVWIEALEELEPKRVKFDADVRDELIGELRREMSEAIHENERVI</sequence>
<dbReference type="PANTHER" id="PTHR39339">
    <property type="entry name" value="SLR1444 PROTEIN"/>
    <property type="match status" value="1"/>
</dbReference>
<comment type="caution">
    <text evidence="2">The sequence shown here is derived from an EMBL/GenBank/DDBJ whole genome shotgun (WGS) entry which is preliminary data.</text>
</comment>
<organism evidence="2 3">
    <name type="scientific">Paenibacillus hunanensis</name>
    <dbReference type="NCBI Taxonomy" id="539262"/>
    <lineage>
        <taxon>Bacteria</taxon>
        <taxon>Bacillati</taxon>
        <taxon>Bacillota</taxon>
        <taxon>Bacilli</taxon>
        <taxon>Bacillales</taxon>
        <taxon>Paenibacillaceae</taxon>
        <taxon>Paenibacillus</taxon>
    </lineage>
</organism>
<dbReference type="Gene3D" id="1.40.20.10">
    <property type="entry name" value="CHAD domain"/>
    <property type="match status" value="1"/>
</dbReference>
<dbReference type="Proteomes" id="UP001185028">
    <property type="component" value="Unassembled WGS sequence"/>
</dbReference>
<evidence type="ECO:0000259" key="1">
    <source>
        <dbReference type="PROSITE" id="PS51708"/>
    </source>
</evidence>
<dbReference type="EMBL" id="JAVDQH010000001">
    <property type="protein sequence ID" value="MDR6242469.1"/>
    <property type="molecule type" value="Genomic_DNA"/>
</dbReference>
<evidence type="ECO:0000313" key="2">
    <source>
        <dbReference type="EMBL" id="MDR6242469.1"/>
    </source>
</evidence>
<dbReference type="InterPro" id="IPR038186">
    <property type="entry name" value="CHAD_dom_sf"/>
</dbReference>
<keyword evidence="3" id="KW-1185">Reference proteome</keyword>
<dbReference type="InterPro" id="IPR007899">
    <property type="entry name" value="CHAD_dom"/>
</dbReference>
<gene>
    <name evidence="2" type="ORF">JOC58_000353</name>
</gene>
<dbReference type="RefSeq" id="WP_229685676.1">
    <property type="nucleotide sequence ID" value="NZ_BMMB01000003.1"/>
</dbReference>
<dbReference type="Pfam" id="PF05235">
    <property type="entry name" value="CHAD"/>
    <property type="match status" value="1"/>
</dbReference>
<accession>A0ABU1IT89</accession>
<reference evidence="2 3" key="1">
    <citation type="submission" date="2023-07" db="EMBL/GenBank/DDBJ databases">
        <title>Genomic Encyclopedia of Type Strains, Phase IV (KMG-IV): sequencing the most valuable type-strain genomes for metagenomic binning, comparative biology and taxonomic classification.</title>
        <authorList>
            <person name="Goeker M."/>
        </authorList>
    </citation>
    <scope>NUCLEOTIDE SEQUENCE [LARGE SCALE GENOMIC DNA]</scope>
    <source>
        <strain evidence="2 3">DSM 22170</strain>
    </source>
</reference>
<proteinExistence type="predicted"/>
<dbReference type="SMART" id="SM00880">
    <property type="entry name" value="CHAD"/>
    <property type="match status" value="1"/>
</dbReference>
<name>A0ABU1IT89_9BACL</name>
<dbReference type="PROSITE" id="PS51708">
    <property type="entry name" value="CHAD"/>
    <property type="match status" value="1"/>
</dbReference>
<evidence type="ECO:0000313" key="3">
    <source>
        <dbReference type="Proteomes" id="UP001185028"/>
    </source>
</evidence>
<dbReference type="PANTHER" id="PTHR39339:SF1">
    <property type="entry name" value="CHAD DOMAIN-CONTAINING PROTEIN"/>
    <property type="match status" value="1"/>
</dbReference>
<feature type="domain" description="CHAD" evidence="1">
    <location>
        <begin position="11"/>
        <end position="289"/>
    </location>
</feature>
<protein>
    <submittedName>
        <fullName evidence="2">CHAD domain-containing protein</fullName>
    </submittedName>
</protein>